<evidence type="ECO:0000313" key="3">
    <source>
        <dbReference type="EMBL" id="KAF5852784.1"/>
    </source>
</evidence>
<dbReference type="InterPro" id="IPR000182">
    <property type="entry name" value="GNAT_dom"/>
</dbReference>
<dbReference type="GO" id="GO:0016747">
    <property type="term" value="F:acyltransferase activity, transferring groups other than amino-acyl groups"/>
    <property type="evidence" value="ECO:0007669"/>
    <property type="project" value="InterPro"/>
</dbReference>
<comment type="caution">
    <text evidence="3">The sequence shown here is derived from an EMBL/GenBank/DDBJ whole genome shotgun (WGS) entry which is preliminary data.</text>
</comment>
<dbReference type="EMBL" id="WNKQ01000003">
    <property type="protein sequence ID" value="KAF5852784.1"/>
    <property type="molecule type" value="Genomic_DNA"/>
</dbReference>
<reference evidence="3" key="1">
    <citation type="submission" date="2019-11" db="EMBL/GenBank/DDBJ databases">
        <title>Bipolaris sorokiniana Genome sequencing.</title>
        <authorList>
            <person name="Wang H."/>
        </authorList>
    </citation>
    <scope>NUCLEOTIDE SEQUENCE</scope>
</reference>
<dbReference type="AlphaFoldDB" id="A0A8H5ZR73"/>
<dbReference type="OMA" id="RDIARCW"/>
<dbReference type="PROSITE" id="PS51186">
    <property type="entry name" value="GNAT"/>
    <property type="match status" value="1"/>
</dbReference>
<gene>
    <name evidence="3" type="ORF">GGP41_008209</name>
</gene>
<dbReference type="InterPro" id="IPR051531">
    <property type="entry name" value="N-acetyltransferase"/>
</dbReference>
<evidence type="ECO:0000313" key="4">
    <source>
        <dbReference type="Proteomes" id="UP000624244"/>
    </source>
</evidence>
<dbReference type="SUPFAM" id="SSF55729">
    <property type="entry name" value="Acyl-CoA N-acyltransferases (Nat)"/>
    <property type="match status" value="1"/>
</dbReference>
<evidence type="ECO:0000259" key="2">
    <source>
        <dbReference type="PROSITE" id="PS51186"/>
    </source>
</evidence>
<keyword evidence="1" id="KW-0732">Signal</keyword>
<dbReference type="PANTHER" id="PTHR43792:SF1">
    <property type="entry name" value="N-ACETYLTRANSFERASE DOMAIN-CONTAINING PROTEIN"/>
    <property type="match status" value="1"/>
</dbReference>
<dbReference type="Proteomes" id="UP000624244">
    <property type="component" value="Unassembled WGS sequence"/>
</dbReference>
<dbReference type="InterPro" id="IPR016181">
    <property type="entry name" value="Acyl_CoA_acyltransferase"/>
</dbReference>
<name>A0A8H5ZR73_COCSA</name>
<feature type="chain" id="PRO_5034334114" description="N-acetyltransferase domain-containing protein" evidence="1">
    <location>
        <begin position="25"/>
        <end position="237"/>
    </location>
</feature>
<protein>
    <recommendedName>
        <fullName evidence="2">N-acetyltransferase domain-containing protein</fullName>
    </recommendedName>
</protein>
<dbReference type="PANTHER" id="PTHR43792">
    <property type="entry name" value="GNAT FAMILY, PUTATIVE (AFU_ORTHOLOGUE AFUA_3G00765)-RELATED-RELATED"/>
    <property type="match status" value="1"/>
</dbReference>
<feature type="domain" description="N-acetyltransferase" evidence="2">
    <location>
        <begin position="78"/>
        <end position="237"/>
    </location>
</feature>
<evidence type="ECO:0000256" key="1">
    <source>
        <dbReference type="SAM" id="SignalP"/>
    </source>
</evidence>
<accession>A0A8H5ZR73</accession>
<feature type="signal peptide" evidence="1">
    <location>
        <begin position="1"/>
        <end position="24"/>
    </location>
</feature>
<dbReference type="CDD" id="cd04301">
    <property type="entry name" value="NAT_SF"/>
    <property type="match status" value="1"/>
</dbReference>
<dbReference type="Pfam" id="PF13302">
    <property type="entry name" value="Acetyltransf_3"/>
    <property type="match status" value="1"/>
</dbReference>
<sequence>MSSTKSNSFILLTPGLILVPTPLAVNNISYLNLYASLHADATFCEMGFGASFPPRNWTEAETRETILTRDIARCWQSRNMGDFAVGVRSTAQIDQLITQPITGTNDELHVIEDQDAETTSQALSHVEWVGYAGVRDATTTSMPPRTDADPPLPHWLEMIELRYGVAPVYWGKGMAREAAEAIMQWAVRKRGIRRFIAETEKENARSARVLEKMGFTKRGGVDYWKEEGQIEWERAFV</sequence>
<dbReference type="Gene3D" id="3.40.630.30">
    <property type="match status" value="1"/>
</dbReference>
<organism evidence="3 4">
    <name type="scientific">Cochliobolus sativus</name>
    <name type="common">Common root rot and spot blotch fungus</name>
    <name type="synonym">Bipolaris sorokiniana</name>
    <dbReference type="NCBI Taxonomy" id="45130"/>
    <lineage>
        <taxon>Eukaryota</taxon>
        <taxon>Fungi</taxon>
        <taxon>Dikarya</taxon>
        <taxon>Ascomycota</taxon>
        <taxon>Pezizomycotina</taxon>
        <taxon>Dothideomycetes</taxon>
        <taxon>Pleosporomycetidae</taxon>
        <taxon>Pleosporales</taxon>
        <taxon>Pleosporineae</taxon>
        <taxon>Pleosporaceae</taxon>
        <taxon>Bipolaris</taxon>
    </lineage>
</organism>
<proteinExistence type="predicted"/>